<evidence type="ECO:0000313" key="7">
    <source>
        <dbReference type="EMBL" id="CAD9658165.1"/>
    </source>
</evidence>
<evidence type="ECO:0000256" key="1">
    <source>
        <dbReference type="ARBA" id="ARBA00022490"/>
    </source>
</evidence>
<evidence type="ECO:0000256" key="3">
    <source>
        <dbReference type="ARBA" id="ARBA00022917"/>
    </source>
</evidence>
<evidence type="ECO:0000256" key="4">
    <source>
        <dbReference type="HAMAP-Rule" id="MF_03002"/>
    </source>
</evidence>
<dbReference type="Pfam" id="PF01399">
    <property type="entry name" value="PCI"/>
    <property type="match status" value="1"/>
</dbReference>
<feature type="region of interest" description="Disordered" evidence="5">
    <location>
        <begin position="157"/>
        <end position="258"/>
    </location>
</feature>
<feature type="compositionally biased region" description="Acidic residues" evidence="5">
    <location>
        <begin position="216"/>
        <end position="228"/>
    </location>
</feature>
<dbReference type="InterPro" id="IPR027516">
    <property type="entry name" value="EIF3C"/>
</dbReference>
<feature type="compositionally biased region" description="Gly residues" evidence="5">
    <location>
        <begin position="990"/>
        <end position="1008"/>
    </location>
</feature>
<evidence type="ECO:0000256" key="5">
    <source>
        <dbReference type="SAM" id="MobiDB-lite"/>
    </source>
</evidence>
<proteinExistence type="inferred from homology"/>
<dbReference type="InterPro" id="IPR058999">
    <property type="entry name" value="EIF3CL_C"/>
</dbReference>
<feature type="compositionally biased region" description="Basic and acidic residues" evidence="5">
    <location>
        <begin position="1017"/>
        <end position="1029"/>
    </location>
</feature>
<dbReference type="PROSITE" id="PS50250">
    <property type="entry name" value="PCI"/>
    <property type="match status" value="1"/>
</dbReference>
<sequence length="1047" mass="116542">MSRFWAAGGSSSDSDSSSDDSSIASSNDSGARNENRWVFDSDSDSDESEVREVKSAKERAMVTLRTHIKGIKAGMKSRNYVDIQTDFKAMDKTLQKNLKVLEGVPRMYVRMLVELQDDYLPGELGDKARFKKLSSAQGRALNGMKLALRKQSKTYGKLMDNYRENPVLSDVESEADSSDSDSDDDSDSDSDSDSDDEEVTTAVAKKVAAVVSDSDSNSDSDSDSDSDSGSDSGSGIDSDKDWGSSSDSSSSSDDEDNDKYAQLKGRARWLISNTVVKEKVKKDKEGRAQARKQQAQKKNLQMEDERLTTSKSVLVNANPTLIDNKVKELMSQRGRKGTDNKFILRQLEALSKISTPFGPRVEVPLLMYVITAQFDLIRTLDDYMDTTTWRSCATYLNRVTSILQNDNYTLGSAMGGDDDLGDSVALMGKMKNVAKGTNDVAAMDLAAAEEKLINPHTGEQETKDERAERLRLEKEAAMTPEELSVIPVVGSLSLLITRLDEEYTKSLQRISPHSAEYVGRLKDEAKLLYLLKVTQGYFLRLDSLPEAAEVAQLRVEHLYYRHDTIAVQVDRASKFYDIFGDSASLHPSCLSASIEATDEPDYSKFHPGAALGKPSVAVEAIDAVEDNQKIISDLCTMVYQHGTDRSKTRAMLCQIYHNALHDRFLEARDLLLMSHLQDNISQIGDVSTMILFNRMMATMGLAAFRLGKIWDAHQCLSDICSGRVRELLAQGVSTGRFSDKTPDQEKAEKRRQTAYHLHIHLELLEACHLISAMLLEVPHMVVRRARVISRSFRKHYDMYDRQVFCGPPEQTRDYVMLATKALMHGDWKTCADLVCNLDVWKLVPGDNVVSQIQDMLKEKIKLEGLRTYLFAFSSQYDSMSLSQLCDMFDLSKVEVHSVVSKMLMNREIYASWDQPTETIVLRHTEPSSLQLLALQFAEKAANLVDANERLLDAKSGYNLTGGNGSGDRDGRWNGDRSNNNQGRYQNRGYQQGGGRHGGYNNGRGGGRGRGGRGRGGRGRDGGGRGRDGGGRQNRNTYQNNSRHRGGY</sequence>
<gene>
    <name evidence="7" type="ORF">EANT1437_LOCUS1967</name>
</gene>
<dbReference type="PANTHER" id="PTHR13937">
    <property type="entry name" value="EUKARYOTIC TRANSLATION INITATION FACTOR 3, SUBUNIT 8 EIF3S8 -RELATED"/>
    <property type="match status" value="1"/>
</dbReference>
<keyword evidence="2 4" id="KW-0396">Initiation factor</keyword>
<comment type="similarity">
    <text evidence="4">Belongs to the eIF-3 subunit C family.</text>
</comment>
<dbReference type="GO" id="GO:0003723">
    <property type="term" value="F:RNA binding"/>
    <property type="evidence" value="ECO:0007669"/>
    <property type="project" value="InterPro"/>
</dbReference>
<dbReference type="GO" id="GO:0003743">
    <property type="term" value="F:translation initiation factor activity"/>
    <property type="evidence" value="ECO:0007669"/>
    <property type="project" value="UniProtKB-UniRule"/>
</dbReference>
<evidence type="ECO:0000259" key="6">
    <source>
        <dbReference type="PROSITE" id="PS50250"/>
    </source>
</evidence>
<dbReference type="GO" id="GO:0001732">
    <property type="term" value="P:formation of cytoplasmic translation initiation complex"/>
    <property type="evidence" value="ECO:0007669"/>
    <property type="project" value="UniProtKB-UniRule"/>
</dbReference>
<comment type="function">
    <text evidence="4">Component of the eukaryotic translation initiation factor 3 (eIF-3) complex, which is involved in protein synthesis of a specialized repertoire of mRNAs and, together with other initiation factors, stimulates binding of mRNA and methionyl-tRNAi to the 40S ribosome. The eIF-3 complex specifically targets and initiates translation of a subset of mRNAs involved in cell proliferation.</text>
</comment>
<feature type="compositionally biased region" description="Acidic residues" evidence="5">
    <location>
        <begin position="171"/>
        <end position="199"/>
    </location>
</feature>
<dbReference type="InterPro" id="IPR000717">
    <property type="entry name" value="PCI_dom"/>
</dbReference>
<organism evidence="7">
    <name type="scientific">Eucampia antarctica</name>
    <dbReference type="NCBI Taxonomy" id="49252"/>
    <lineage>
        <taxon>Eukaryota</taxon>
        <taxon>Sar</taxon>
        <taxon>Stramenopiles</taxon>
        <taxon>Ochrophyta</taxon>
        <taxon>Bacillariophyta</taxon>
        <taxon>Mediophyceae</taxon>
        <taxon>Biddulphiophycidae</taxon>
        <taxon>Hemiaulales</taxon>
        <taxon>Hemiaulaceae</taxon>
        <taxon>Eucampia</taxon>
    </lineage>
</organism>
<dbReference type="GO" id="GO:0033290">
    <property type="term" value="C:eukaryotic 48S preinitiation complex"/>
    <property type="evidence" value="ECO:0007669"/>
    <property type="project" value="UniProtKB-UniRule"/>
</dbReference>
<dbReference type="GO" id="GO:0016282">
    <property type="term" value="C:eukaryotic 43S preinitiation complex"/>
    <property type="evidence" value="ECO:0007669"/>
    <property type="project" value="UniProtKB-UniRule"/>
</dbReference>
<name>A0A7S2R1T0_9STRA</name>
<reference evidence="7" key="1">
    <citation type="submission" date="2021-01" db="EMBL/GenBank/DDBJ databases">
        <authorList>
            <person name="Corre E."/>
            <person name="Pelletier E."/>
            <person name="Niang G."/>
            <person name="Scheremetjew M."/>
            <person name="Finn R."/>
            <person name="Kale V."/>
            <person name="Holt S."/>
            <person name="Cochrane G."/>
            <person name="Meng A."/>
            <person name="Brown T."/>
            <person name="Cohen L."/>
        </authorList>
    </citation>
    <scope>NUCLEOTIDE SEQUENCE</scope>
    <source>
        <strain evidence="7">CCMP1452</strain>
    </source>
</reference>
<accession>A0A7S2R1T0</accession>
<dbReference type="Pfam" id="PF26569">
    <property type="entry name" value="EIF3CL_C"/>
    <property type="match status" value="1"/>
</dbReference>
<protein>
    <recommendedName>
        <fullName evidence="4">Eukaryotic translation initiation factor 3 subunit C</fullName>
        <shortName evidence="4">eIF3c</shortName>
    </recommendedName>
    <alternativeName>
        <fullName evidence="4">Eukaryotic translation initiation factor 3 subunit 8</fullName>
    </alternativeName>
</protein>
<keyword evidence="1 4" id="KW-0963">Cytoplasm</keyword>
<comment type="subcellular location">
    <subcellularLocation>
        <location evidence="4">Cytoplasm</location>
    </subcellularLocation>
</comment>
<dbReference type="InterPro" id="IPR008905">
    <property type="entry name" value="EIF3C_N_dom"/>
</dbReference>
<dbReference type="Pfam" id="PF05470">
    <property type="entry name" value="eIF-3c_N"/>
    <property type="match status" value="2"/>
</dbReference>
<dbReference type="SUPFAM" id="SSF46785">
    <property type="entry name" value="Winged helix' DNA-binding domain"/>
    <property type="match status" value="1"/>
</dbReference>
<dbReference type="GO" id="GO:0005852">
    <property type="term" value="C:eukaryotic translation initiation factor 3 complex"/>
    <property type="evidence" value="ECO:0007669"/>
    <property type="project" value="UniProtKB-UniRule"/>
</dbReference>
<feature type="region of interest" description="Disordered" evidence="5">
    <location>
        <begin position="1"/>
        <end position="54"/>
    </location>
</feature>
<evidence type="ECO:0000256" key="2">
    <source>
        <dbReference type="ARBA" id="ARBA00022540"/>
    </source>
</evidence>
<dbReference type="InterPro" id="IPR036390">
    <property type="entry name" value="WH_DNA-bd_sf"/>
</dbReference>
<keyword evidence="3 4" id="KW-0648">Protein biosynthesis</keyword>
<feature type="domain" description="PCI" evidence="6">
    <location>
        <begin position="755"/>
        <end position="926"/>
    </location>
</feature>
<dbReference type="GO" id="GO:0031369">
    <property type="term" value="F:translation initiation factor binding"/>
    <property type="evidence" value="ECO:0007669"/>
    <property type="project" value="InterPro"/>
</dbReference>
<feature type="compositionally biased region" description="Low complexity" evidence="5">
    <location>
        <begin position="1"/>
        <end position="30"/>
    </location>
</feature>
<feature type="region of interest" description="Disordered" evidence="5">
    <location>
        <begin position="280"/>
        <end position="299"/>
    </location>
</feature>
<feature type="region of interest" description="Disordered" evidence="5">
    <location>
        <begin position="954"/>
        <end position="1047"/>
    </location>
</feature>
<dbReference type="EMBL" id="HBHI01003911">
    <property type="protein sequence ID" value="CAD9658165.1"/>
    <property type="molecule type" value="Transcribed_RNA"/>
</dbReference>
<dbReference type="SMART" id="SM00088">
    <property type="entry name" value="PINT"/>
    <property type="match status" value="1"/>
</dbReference>
<feature type="compositionally biased region" description="Low complexity" evidence="5">
    <location>
        <begin position="978"/>
        <end position="989"/>
    </location>
</feature>
<feature type="compositionally biased region" description="Low complexity" evidence="5">
    <location>
        <begin position="200"/>
        <end position="215"/>
    </location>
</feature>
<dbReference type="PANTHER" id="PTHR13937:SF0">
    <property type="entry name" value="EUKARYOTIC TRANSLATION INITIATION FACTOR 3 SUBUNIT C-RELATED"/>
    <property type="match status" value="1"/>
</dbReference>
<dbReference type="HAMAP" id="MF_03002">
    <property type="entry name" value="eIF3c"/>
    <property type="match status" value="1"/>
</dbReference>
<comment type="subunit">
    <text evidence="4">Component of the eukaryotic translation initiation factor 3 (eIF-3) complex.</text>
</comment>
<dbReference type="AlphaFoldDB" id="A0A7S2R1T0"/>